<keyword evidence="3" id="KW-1185">Reference proteome</keyword>
<proteinExistence type="predicted"/>
<dbReference type="Proteomes" id="UP000257109">
    <property type="component" value="Unassembled WGS sequence"/>
</dbReference>
<comment type="caution">
    <text evidence="2">The sequence shown here is derived from an EMBL/GenBank/DDBJ whole genome shotgun (WGS) entry which is preliminary data.</text>
</comment>
<protein>
    <submittedName>
        <fullName evidence="2">Uncharacterized protein</fullName>
    </submittedName>
</protein>
<gene>
    <name evidence="2" type="ORF">CR513_09533</name>
</gene>
<evidence type="ECO:0000313" key="3">
    <source>
        <dbReference type="Proteomes" id="UP000257109"/>
    </source>
</evidence>
<feature type="region of interest" description="Disordered" evidence="1">
    <location>
        <begin position="67"/>
        <end position="98"/>
    </location>
</feature>
<sequence>MKAEQIFSYYDFDDQKKVRVATLEFDGYAHMLKSRKPNRSHHGLVSSWLNKDIQDVVELHNYSSLEEEGEKYKRDKNPKKENEKKREASIPSLNTSKTSSIKCLGKGRIASQCPNKRTMVLREDGKVVSESF</sequence>
<feature type="non-terminal residue" evidence="2">
    <location>
        <position position="1"/>
    </location>
</feature>
<evidence type="ECO:0000313" key="2">
    <source>
        <dbReference type="EMBL" id="RDY06485.1"/>
    </source>
</evidence>
<accession>A0A371HUK5</accession>
<reference evidence="2" key="1">
    <citation type="submission" date="2018-05" db="EMBL/GenBank/DDBJ databases">
        <title>Draft genome of Mucuna pruriens seed.</title>
        <authorList>
            <person name="Nnadi N.E."/>
            <person name="Vos R."/>
            <person name="Hasami M.H."/>
            <person name="Devisetty U.K."/>
            <person name="Aguiy J.C."/>
        </authorList>
    </citation>
    <scope>NUCLEOTIDE SEQUENCE [LARGE SCALE GENOMIC DNA]</scope>
    <source>
        <strain evidence="2">JCA_2017</strain>
    </source>
</reference>
<dbReference type="EMBL" id="QJKJ01001681">
    <property type="protein sequence ID" value="RDY06485.1"/>
    <property type="molecule type" value="Genomic_DNA"/>
</dbReference>
<dbReference type="AlphaFoldDB" id="A0A371HUK5"/>
<feature type="compositionally biased region" description="Basic and acidic residues" evidence="1">
    <location>
        <begin position="70"/>
        <end position="88"/>
    </location>
</feature>
<name>A0A371HUK5_MUCPR</name>
<organism evidence="2 3">
    <name type="scientific">Mucuna pruriens</name>
    <name type="common">Velvet bean</name>
    <name type="synonym">Dolichos pruriens</name>
    <dbReference type="NCBI Taxonomy" id="157652"/>
    <lineage>
        <taxon>Eukaryota</taxon>
        <taxon>Viridiplantae</taxon>
        <taxon>Streptophyta</taxon>
        <taxon>Embryophyta</taxon>
        <taxon>Tracheophyta</taxon>
        <taxon>Spermatophyta</taxon>
        <taxon>Magnoliopsida</taxon>
        <taxon>eudicotyledons</taxon>
        <taxon>Gunneridae</taxon>
        <taxon>Pentapetalae</taxon>
        <taxon>rosids</taxon>
        <taxon>fabids</taxon>
        <taxon>Fabales</taxon>
        <taxon>Fabaceae</taxon>
        <taxon>Papilionoideae</taxon>
        <taxon>50 kb inversion clade</taxon>
        <taxon>NPAAA clade</taxon>
        <taxon>indigoferoid/millettioid clade</taxon>
        <taxon>Phaseoleae</taxon>
        <taxon>Mucuna</taxon>
    </lineage>
</organism>
<evidence type="ECO:0000256" key="1">
    <source>
        <dbReference type="SAM" id="MobiDB-lite"/>
    </source>
</evidence>